<proteinExistence type="predicted"/>
<keyword evidence="8" id="KW-1185">Reference proteome</keyword>
<evidence type="ECO:0000256" key="6">
    <source>
        <dbReference type="SAM" id="Phobius"/>
    </source>
</evidence>
<keyword evidence="4 6" id="KW-1133">Transmembrane helix</keyword>
<sequence>AENIQVTLPLESCSEGRVHLKTYVNYFTSDAHWRIIVFLILVNIAARVAYVLQDWANGQSTLYAMVYGKGNLIVVPDPDWYFTVYSVLTGGTVLFGITRSLLIFCVLVNSSQIRHNKMLESILRVPVLFFDTNPIGKSDTKFLRIYVLLMHLVPDYI</sequence>
<dbReference type="GO" id="GO:0042626">
    <property type="term" value="F:ATPase-coupled transmembrane transporter activity"/>
    <property type="evidence" value="ECO:0007669"/>
    <property type="project" value="TreeGrafter"/>
</dbReference>
<dbReference type="Proteomes" id="UP000437017">
    <property type="component" value="Unassembled WGS sequence"/>
</dbReference>
<evidence type="ECO:0000256" key="1">
    <source>
        <dbReference type="ARBA" id="ARBA00022692"/>
    </source>
</evidence>
<dbReference type="AlphaFoldDB" id="A0A643CB54"/>
<reference evidence="7 8" key="1">
    <citation type="journal article" date="2019" name="PLoS ONE">
        <title>Genomic analyses reveal an absence of contemporary introgressive admixture between fin whales and blue whales, despite known hybrids.</title>
        <authorList>
            <person name="Westbury M.V."/>
            <person name="Petersen B."/>
            <person name="Lorenzen E.D."/>
        </authorList>
    </citation>
    <scope>NUCLEOTIDE SEQUENCE [LARGE SCALE GENOMIC DNA]</scope>
    <source>
        <strain evidence="7">FinWhale-01</strain>
    </source>
</reference>
<evidence type="ECO:0000256" key="4">
    <source>
        <dbReference type="ARBA" id="ARBA00022989"/>
    </source>
</evidence>
<dbReference type="InterPro" id="IPR050173">
    <property type="entry name" value="ABC_transporter_C-like"/>
</dbReference>
<feature type="transmembrane region" description="Helical" evidence="6">
    <location>
        <begin position="80"/>
        <end position="108"/>
    </location>
</feature>
<keyword evidence="1 6" id="KW-0812">Transmembrane</keyword>
<dbReference type="SUPFAM" id="SSF90123">
    <property type="entry name" value="ABC transporter transmembrane region"/>
    <property type="match status" value="1"/>
</dbReference>
<dbReference type="Gene3D" id="1.20.1560.10">
    <property type="entry name" value="ABC transporter type 1, transmembrane domain"/>
    <property type="match status" value="1"/>
</dbReference>
<name>A0A643CB54_BALPH</name>
<evidence type="ECO:0000313" key="7">
    <source>
        <dbReference type="EMBL" id="KAB0397015.1"/>
    </source>
</evidence>
<comment type="caution">
    <text evidence="7">The sequence shown here is derived from an EMBL/GenBank/DDBJ whole genome shotgun (WGS) entry which is preliminary data.</text>
</comment>
<feature type="non-terminal residue" evidence="7">
    <location>
        <position position="1"/>
    </location>
</feature>
<accession>A0A643CB54</accession>
<dbReference type="GO" id="GO:0005524">
    <property type="term" value="F:ATP binding"/>
    <property type="evidence" value="ECO:0007669"/>
    <property type="project" value="UniProtKB-KW"/>
</dbReference>
<dbReference type="OrthoDB" id="9717235at2759"/>
<dbReference type="EMBL" id="SGJD01002056">
    <property type="protein sequence ID" value="KAB0397015.1"/>
    <property type="molecule type" value="Genomic_DNA"/>
</dbReference>
<keyword evidence="5 6" id="KW-0472">Membrane</keyword>
<dbReference type="PANTHER" id="PTHR24223:SF357">
    <property type="entry name" value="ATP-BINDING CASSETTE SUB-FAMILY C MEMBER 4"/>
    <property type="match status" value="1"/>
</dbReference>
<gene>
    <name evidence="7" type="ORF">E2I00_001697</name>
</gene>
<dbReference type="GO" id="GO:0005886">
    <property type="term" value="C:plasma membrane"/>
    <property type="evidence" value="ECO:0007669"/>
    <property type="project" value="TreeGrafter"/>
</dbReference>
<keyword evidence="2" id="KW-0547">Nucleotide-binding</keyword>
<evidence type="ECO:0008006" key="9">
    <source>
        <dbReference type="Google" id="ProtNLM"/>
    </source>
</evidence>
<dbReference type="PANTHER" id="PTHR24223">
    <property type="entry name" value="ATP-BINDING CASSETTE SUB-FAMILY C"/>
    <property type="match status" value="1"/>
</dbReference>
<dbReference type="InterPro" id="IPR036640">
    <property type="entry name" value="ABC1_TM_sf"/>
</dbReference>
<evidence type="ECO:0000256" key="5">
    <source>
        <dbReference type="ARBA" id="ARBA00023136"/>
    </source>
</evidence>
<feature type="transmembrane region" description="Helical" evidence="6">
    <location>
        <begin position="31"/>
        <end position="52"/>
    </location>
</feature>
<protein>
    <recommendedName>
        <fullName evidence="9">ABC transmembrane type-1 domain-containing protein</fullName>
    </recommendedName>
</protein>
<keyword evidence="3" id="KW-0067">ATP-binding</keyword>
<evidence type="ECO:0000256" key="3">
    <source>
        <dbReference type="ARBA" id="ARBA00022840"/>
    </source>
</evidence>
<organism evidence="7 8">
    <name type="scientific">Balaenoptera physalus</name>
    <name type="common">Fin whale</name>
    <name type="synonym">Balaena physalus</name>
    <dbReference type="NCBI Taxonomy" id="9770"/>
    <lineage>
        <taxon>Eukaryota</taxon>
        <taxon>Metazoa</taxon>
        <taxon>Chordata</taxon>
        <taxon>Craniata</taxon>
        <taxon>Vertebrata</taxon>
        <taxon>Euteleostomi</taxon>
        <taxon>Mammalia</taxon>
        <taxon>Eutheria</taxon>
        <taxon>Laurasiatheria</taxon>
        <taxon>Artiodactyla</taxon>
        <taxon>Whippomorpha</taxon>
        <taxon>Cetacea</taxon>
        <taxon>Mysticeti</taxon>
        <taxon>Balaenopteridae</taxon>
        <taxon>Balaenoptera</taxon>
    </lineage>
</organism>
<evidence type="ECO:0000256" key="2">
    <source>
        <dbReference type="ARBA" id="ARBA00022741"/>
    </source>
</evidence>
<evidence type="ECO:0000313" key="8">
    <source>
        <dbReference type="Proteomes" id="UP000437017"/>
    </source>
</evidence>